<evidence type="ECO:0000313" key="1">
    <source>
        <dbReference type="EMBL" id="GAH40509.1"/>
    </source>
</evidence>
<name>X1GG04_9ZZZZ</name>
<organism evidence="1">
    <name type="scientific">marine sediment metagenome</name>
    <dbReference type="NCBI Taxonomy" id="412755"/>
    <lineage>
        <taxon>unclassified sequences</taxon>
        <taxon>metagenomes</taxon>
        <taxon>ecological metagenomes</taxon>
    </lineage>
</organism>
<dbReference type="AlphaFoldDB" id="X1GG04"/>
<sequence>LVAAGRTIEGIVKIPYRKIVKQFKGIYIKGEGYVFKIGRSDIAKLMGVIEKITLYVRHKISVWHKELVGLERWKYYLQEIDYSRA</sequence>
<accession>X1GG04</accession>
<proteinExistence type="predicted"/>
<reference evidence="1" key="1">
    <citation type="journal article" date="2014" name="Front. Microbiol.">
        <title>High frequency of phylogenetically diverse reductive dehalogenase-homologous genes in deep subseafloor sedimentary metagenomes.</title>
        <authorList>
            <person name="Kawai M."/>
            <person name="Futagami T."/>
            <person name="Toyoda A."/>
            <person name="Takaki Y."/>
            <person name="Nishi S."/>
            <person name="Hori S."/>
            <person name="Arai W."/>
            <person name="Tsubouchi T."/>
            <person name="Morono Y."/>
            <person name="Uchiyama I."/>
            <person name="Ito T."/>
            <person name="Fujiyama A."/>
            <person name="Inagaki F."/>
            <person name="Takami H."/>
        </authorList>
    </citation>
    <scope>NUCLEOTIDE SEQUENCE</scope>
    <source>
        <strain evidence="1">Expedition CK06-06</strain>
    </source>
</reference>
<protein>
    <submittedName>
        <fullName evidence="1">Uncharacterized protein</fullName>
    </submittedName>
</protein>
<gene>
    <name evidence="1" type="ORF">S03H2_16410</name>
</gene>
<comment type="caution">
    <text evidence="1">The sequence shown here is derived from an EMBL/GenBank/DDBJ whole genome shotgun (WGS) entry which is preliminary data.</text>
</comment>
<dbReference type="EMBL" id="BARU01008381">
    <property type="protein sequence ID" value="GAH40509.1"/>
    <property type="molecule type" value="Genomic_DNA"/>
</dbReference>
<feature type="non-terminal residue" evidence="1">
    <location>
        <position position="1"/>
    </location>
</feature>